<keyword evidence="1" id="KW-0378">Hydrolase</keyword>
<keyword evidence="2" id="KW-1185">Reference proteome</keyword>
<gene>
    <name evidence="1" type="ORF">E2488_10485</name>
</gene>
<dbReference type="GO" id="GO:0005829">
    <property type="term" value="C:cytosol"/>
    <property type="evidence" value="ECO:0007669"/>
    <property type="project" value="TreeGrafter"/>
</dbReference>
<dbReference type="InterPro" id="IPR023214">
    <property type="entry name" value="HAD_sf"/>
</dbReference>
<dbReference type="Gene3D" id="3.30.1240.10">
    <property type="match status" value="1"/>
</dbReference>
<dbReference type="SFLD" id="SFLDG01144">
    <property type="entry name" value="C2.B.4:_PGP_Like"/>
    <property type="match status" value="1"/>
</dbReference>
<dbReference type="OrthoDB" id="9814970at2"/>
<dbReference type="PROSITE" id="PS01228">
    <property type="entry name" value="COF_1"/>
    <property type="match status" value="1"/>
</dbReference>
<dbReference type="GO" id="GO:0000287">
    <property type="term" value="F:magnesium ion binding"/>
    <property type="evidence" value="ECO:0007669"/>
    <property type="project" value="TreeGrafter"/>
</dbReference>
<evidence type="ECO:0000313" key="2">
    <source>
        <dbReference type="Proteomes" id="UP000298517"/>
    </source>
</evidence>
<dbReference type="SFLD" id="SFLDS00003">
    <property type="entry name" value="Haloacid_Dehalogenase"/>
    <property type="match status" value="1"/>
</dbReference>
<reference evidence="1 2" key="1">
    <citation type="journal article" date="2011" name="J. Microbiol.">
        <title>Gramella jeungdoensis sp. nov., isolated from a solar saltern in Korea.</title>
        <authorList>
            <person name="Joung Y."/>
            <person name="Kim H."/>
            <person name="Jang T."/>
            <person name="Ahn T.S."/>
            <person name="Joh K."/>
        </authorList>
    </citation>
    <scope>NUCLEOTIDE SEQUENCE [LARGE SCALE GENOMIC DNA]</scope>
    <source>
        <strain evidence="1 2">KCTC 23123</strain>
    </source>
</reference>
<sequence length="267" mass="30309">MSYQLICTDIDGTLLNKDRALSKTTIEQVQRVSNIPFVLISSRMPNGMRHLQREFKNEKTPLVAYNGGLILNNNEVLHSTYIKNSVLAEIINQCTHTSIHLSLFHADEWYVPAMDYWAKREENNTKVTPVVKSNIEVLNAWNNEEKGAHKIMCMGDETEIDILYKSLEKKFSNEILLYRSKETYIEISHKDISKKTAIDVLLKHCYPTLSMNNVVAFGDNYNDIEMLKAVGLGVAVGNANYEVLKVADAVTDTNKNDGVAKAIKEYF</sequence>
<dbReference type="Pfam" id="PF08282">
    <property type="entry name" value="Hydrolase_3"/>
    <property type="match status" value="1"/>
</dbReference>
<dbReference type="CDD" id="cd07516">
    <property type="entry name" value="HAD_Pase"/>
    <property type="match status" value="1"/>
</dbReference>
<dbReference type="InterPro" id="IPR006379">
    <property type="entry name" value="HAD-SF_hydro_IIB"/>
</dbReference>
<dbReference type="NCBIfam" id="TIGR00099">
    <property type="entry name" value="Cof-subfamily"/>
    <property type="match status" value="1"/>
</dbReference>
<dbReference type="GO" id="GO:0016791">
    <property type="term" value="F:phosphatase activity"/>
    <property type="evidence" value="ECO:0007669"/>
    <property type="project" value="TreeGrafter"/>
</dbReference>
<protein>
    <submittedName>
        <fullName evidence="1">HAD family hydrolase</fullName>
    </submittedName>
</protein>
<dbReference type="EMBL" id="SNQI01000003">
    <property type="protein sequence ID" value="TEW73896.1"/>
    <property type="molecule type" value="Genomic_DNA"/>
</dbReference>
<dbReference type="RefSeq" id="WP_134248295.1">
    <property type="nucleotide sequence ID" value="NZ_SNQI01000003.1"/>
</dbReference>
<name>A0A4Y8ATA5_9FLAO</name>
<dbReference type="SUPFAM" id="SSF56784">
    <property type="entry name" value="HAD-like"/>
    <property type="match status" value="1"/>
</dbReference>
<dbReference type="InterPro" id="IPR000150">
    <property type="entry name" value="Cof"/>
</dbReference>
<dbReference type="SFLD" id="SFLDG01140">
    <property type="entry name" value="C2.B:_Phosphomannomutase_and_P"/>
    <property type="match status" value="1"/>
</dbReference>
<dbReference type="PANTHER" id="PTHR10000">
    <property type="entry name" value="PHOSPHOSERINE PHOSPHATASE"/>
    <property type="match status" value="1"/>
</dbReference>
<dbReference type="AlphaFoldDB" id="A0A4Y8ATA5"/>
<dbReference type="InterPro" id="IPR036412">
    <property type="entry name" value="HAD-like_sf"/>
</dbReference>
<comment type="caution">
    <text evidence="1">The sequence shown here is derived from an EMBL/GenBank/DDBJ whole genome shotgun (WGS) entry which is preliminary data.</text>
</comment>
<accession>A0A4Y8ATA5</accession>
<dbReference type="NCBIfam" id="TIGR01484">
    <property type="entry name" value="HAD-SF-IIB"/>
    <property type="match status" value="1"/>
</dbReference>
<dbReference type="PANTHER" id="PTHR10000:SF8">
    <property type="entry name" value="HAD SUPERFAMILY HYDROLASE-LIKE, TYPE 3"/>
    <property type="match status" value="1"/>
</dbReference>
<organism evidence="1 2">
    <name type="scientific">Gramella jeungdoensis</name>
    <dbReference type="NCBI Taxonomy" id="708091"/>
    <lineage>
        <taxon>Bacteria</taxon>
        <taxon>Pseudomonadati</taxon>
        <taxon>Bacteroidota</taxon>
        <taxon>Flavobacteriia</taxon>
        <taxon>Flavobacteriales</taxon>
        <taxon>Flavobacteriaceae</taxon>
        <taxon>Christiangramia</taxon>
    </lineage>
</organism>
<dbReference type="Proteomes" id="UP000298517">
    <property type="component" value="Unassembled WGS sequence"/>
</dbReference>
<dbReference type="Gene3D" id="3.40.50.1000">
    <property type="entry name" value="HAD superfamily/HAD-like"/>
    <property type="match status" value="1"/>
</dbReference>
<proteinExistence type="predicted"/>
<evidence type="ECO:0000313" key="1">
    <source>
        <dbReference type="EMBL" id="TEW73896.1"/>
    </source>
</evidence>